<dbReference type="Pfam" id="PF04248">
    <property type="entry name" value="NTP_transf_9"/>
    <property type="match status" value="1"/>
</dbReference>
<sequence length="127" mass="14335">MAGNSGPGYAKNPQHRVETQSEAQRVRVTFRGEVIADSSNAIRLQEATYPAVYYVPREDVKMDRLVRTQLHTECPFKGTASYFSLRDAKGELVENVVWSYEHPYDEVAVIKDHVAFYPNKVDAISVG</sequence>
<dbReference type="RefSeq" id="WP_394837630.1">
    <property type="nucleotide sequence ID" value="NZ_CP089929.1"/>
</dbReference>
<keyword evidence="4" id="KW-1185">Reference proteome</keyword>
<dbReference type="InterPro" id="IPR007361">
    <property type="entry name" value="DUF427"/>
</dbReference>
<reference evidence="3" key="1">
    <citation type="submission" date="2021-12" db="EMBL/GenBank/DDBJ databases">
        <title>Discovery of the Pendulisporaceae a myxobacterial family with distinct sporulation behavior and unique specialized metabolism.</title>
        <authorList>
            <person name="Garcia R."/>
            <person name="Popoff A."/>
            <person name="Bader C.D."/>
            <person name="Loehr J."/>
            <person name="Walesch S."/>
            <person name="Walt C."/>
            <person name="Boldt J."/>
            <person name="Bunk B."/>
            <person name="Haeckl F.J.F.P.J."/>
            <person name="Gunesch A.P."/>
            <person name="Birkelbach J."/>
            <person name="Nuebel U."/>
            <person name="Pietschmann T."/>
            <person name="Bach T."/>
            <person name="Mueller R."/>
        </authorList>
    </citation>
    <scope>NUCLEOTIDE SEQUENCE</scope>
    <source>
        <strain evidence="3">MSr11367</strain>
    </source>
</reference>
<organism evidence="3 4">
    <name type="scientific">Pendulispora rubella</name>
    <dbReference type="NCBI Taxonomy" id="2741070"/>
    <lineage>
        <taxon>Bacteria</taxon>
        <taxon>Pseudomonadati</taxon>
        <taxon>Myxococcota</taxon>
        <taxon>Myxococcia</taxon>
        <taxon>Myxococcales</taxon>
        <taxon>Sorangiineae</taxon>
        <taxon>Pendulisporaceae</taxon>
        <taxon>Pendulispora</taxon>
    </lineage>
</organism>
<accession>A0ABZ2LAL3</accession>
<evidence type="ECO:0000259" key="2">
    <source>
        <dbReference type="Pfam" id="PF04248"/>
    </source>
</evidence>
<evidence type="ECO:0000313" key="4">
    <source>
        <dbReference type="Proteomes" id="UP001374803"/>
    </source>
</evidence>
<gene>
    <name evidence="3" type="ORF">LVJ94_12045</name>
</gene>
<dbReference type="InterPro" id="IPR038694">
    <property type="entry name" value="DUF427_sf"/>
</dbReference>
<dbReference type="PANTHER" id="PTHR34310">
    <property type="entry name" value="DUF427 DOMAIN PROTEIN (AFU_ORTHOLOGUE AFUA_3G02220)"/>
    <property type="match status" value="1"/>
</dbReference>
<dbReference type="Gene3D" id="2.170.150.40">
    <property type="entry name" value="Domain of unknown function (DUF427)"/>
    <property type="match status" value="1"/>
</dbReference>
<protein>
    <submittedName>
        <fullName evidence="3">DUF427 domain-containing protein</fullName>
    </submittedName>
</protein>
<feature type="domain" description="DUF427" evidence="2">
    <location>
        <begin position="26"/>
        <end position="118"/>
    </location>
</feature>
<dbReference type="PANTHER" id="PTHR34310:SF8">
    <property type="entry name" value="CONSERVED PROTEIN"/>
    <property type="match status" value="1"/>
</dbReference>
<dbReference type="EMBL" id="CP089983">
    <property type="protein sequence ID" value="WXB07959.1"/>
    <property type="molecule type" value="Genomic_DNA"/>
</dbReference>
<proteinExistence type="predicted"/>
<feature type="region of interest" description="Disordered" evidence="1">
    <location>
        <begin position="1"/>
        <end position="23"/>
    </location>
</feature>
<evidence type="ECO:0000313" key="3">
    <source>
        <dbReference type="EMBL" id="WXB07959.1"/>
    </source>
</evidence>
<evidence type="ECO:0000256" key="1">
    <source>
        <dbReference type="SAM" id="MobiDB-lite"/>
    </source>
</evidence>
<dbReference type="Proteomes" id="UP001374803">
    <property type="component" value="Chromosome"/>
</dbReference>
<name>A0ABZ2LAL3_9BACT</name>